<dbReference type="EMBL" id="CAJRAU010000005">
    <property type="protein sequence ID" value="CAG5071483.1"/>
    <property type="molecule type" value="Genomic_DNA"/>
</dbReference>
<dbReference type="InterPro" id="IPR029031">
    <property type="entry name" value="Gingipain_N_sf"/>
</dbReference>
<reference evidence="3 4" key="1">
    <citation type="submission" date="2021-04" db="EMBL/GenBank/DDBJ databases">
        <authorList>
            <person name="Rodrigo-Torres L."/>
            <person name="Arahal R. D."/>
            <person name="Lucena T."/>
        </authorList>
    </citation>
    <scope>NUCLEOTIDE SEQUENCE [LARGE SCALE GENOMIC DNA]</scope>
    <source>
        <strain evidence="3 4">CECT 9623</strain>
    </source>
</reference>
<dbReference type="InterPro" id="IPR029030">
    <property type="entry name" value="Caspase-like_dom_sf"/>
</dbReference>
<dbReference type="Gene3D" id="3.40.50.1460">
    <property type="match status" value="1"/>
</dbReference>
<dbReference type="CDD" id="cd02258">
    <property type="entry name" value="Peptidase_C25_N"/>
    <property type="match status" value="1"/>
</dbReference>
<keyword evidence="1" id="KW-0732">Signal</keyword>
<evidence type="ECO:0000313" key="4">
    <source>
        <dbReference type="Proteomes" id="UP000679725"/>
    </source>
</evidence>
<evidence type="ECO:0000256" key="1">
    <source>
        <dbReference type="ARBA" id="ARBA00022729"/>
    </source>
</evidence>
<evidence type="ECO:0000313" key="3">
    <source>
        <dbReference type="EMBL" id="CAG5071483.1"/>
    </source>
</evidence>
<dbReference type="Pfam" id="PF01364">
    <property type="entry name" value="Peptidase_C25"/>
    <property type="match status" value="1"/>
</dbReference>
<comment type="caution">
    <text evidence="3">The sequence shown here is derived from an EMBL/GenBank/DDBJ whole genome shotgun (WGS) entry which is preliminary data.</text>
</comment>
<dbReference type="NCBIfam" id="NF033707">
    <property type="entry name" value="T9SS_sortase"/>
    <property type="match status" value="1"/>
</dbReference>
<feature type="domain" description="Gingipain" evidence="2">
    <location>
        <begin position="407"/>
        <end position="773"/>
    </location>
</feature>
<accession>A0ABN7REF5</accession>
<dbReference type="Proteomes" id="UP000679725">
    <property type="component" value="Unassembled WGS sequence"/>
</dbReference>
<protein>
    <recommendedName>
        <fullName evidence="2">Gingipain domain-containing protein</fullName>
    </recommendedName>
</protein>
<name>A0ABN7REF5_9BACT</name>
<dbReference type="InterPro" id="IPR001769">
    <property type="entry name" value="Gingipain"/>
</dbReference>
<proteinExistence type="predicted"/>
<dbReference type="RefSeq" id="WP_215234809.1">
    <property type="nucleotide sequence ID" value="NZ_CAJRAU010000005.1"/>
</dbReference>
<sequence>MHWWKRADFSRHLLLPVLIYLGTSSFYQLPAQSVLATGDWFKIAVTQTGAHKIDHAFLRQMGVDVSSLDPTTLRIFGTGGQMLPQSNSAKTNGELVENAILVQGDGDGKFDTGDAIYFFAESPHVILYDTAKAQLYHQLNYYSDTSYYYLSFGQKAGLRIKNAEQTATAGRVVTQFDDYWYHELEASNLLKSGREWWGEYLANTAFQIGAEIPNVVPGSPLIFRGSAIGAAQVPTRFSWQVNGENLGETSIGTVGSGTYDVKALRSDFTAITTAPAAPPATFRAGVLHNKGGQNSAQGYLNFLSLQFKRELRFFDKQQIYYFINQPSETVTYRFPEATGTLLWDVSNAAEPLLIVNQGNSGSFSFNRQVPEKQVRYVGFKTDQALIPANWQPVQNQDIISLETPELLIVTPATWESEAKRLAAFRSGKNGVKTTVVTTQQIYNEFGSGKPDVSAIRNYVRHLYQKTPGKLKYLLLFGDATFDYRNLAKNQSQSQRDNWVPVYESRESLNPVYTYSSDDYFGFLEPNEGEWTESSAGDQTLDIGIGRLPAKTIGEAKTIVNKLIRYETLRSEGSWKNKVQFIADDGDGNIHQRHADQLAGLIQGELFPERIFIDEFPQITTNEGQKSPAVNAKIRKGIDDGTLMINYTGHGGVGGWAEEQVLTLSDMLSARGMDNLPLLFTATCDFGRYDDPGAVSGAETMVLSPKGAAIGAISTTRPVFSSTNFTLSKAFYEALIQKGERRLMGDYFRETKNKALVGSLNRNFTLLGDPSMQLAMARKSIRWSPVPDTLRALQKVILKGEILNIGSNEADRSFQGKARIIIYDKPVQFETLGSEAASEKYSEFRSKLFDGSVTIKDGRFTCEFVVPKDIDYRSGLGRASIYAVSADSSADASGQLSLIVGGSAPVSTDKTPPQVAGYMNNESFRDGDNVSTSPVLFAKLSDESGISVSSAGIGHHISLIVNDTLTIILNDYFTADLDNYKSGTIRFPMNNLPAGKYNVRLKVWDTYTNFSEIAFGFQVVEPGGIKLNTLKVFPNPFEKDLSFELNHSRANEDIELVLNILLSNGKRLGTFKWQYYNSEATILQTLDSGQLSNRIPTNLPLVYQLLIRSLKDSTFDQKSGSIIRSR</sequence>
<gene>
    <name evidence="3" type="ORF">DYBT9623_03483</name>
</gene>
<evidence type="ECO:0000259" key="2">
    <source>
        <dbReference type="Pfam" id="PF01364"/>
    </source>
</evidence>
<dbReference type="Gene3D" id="3.40.50.10390">
    <property type="entry name" value="Gingipain r, domain 1"/>
    <property type="match status" value="1"/>
</dbReference>
<dbReference type="SUPFAM" id="SSF52129">
    <property type="entry name" value="Caspase-like"/>
    <property type="match status" value="1"/>
</dbReference>
<keyword evidence="4" id="KW-1185">Reference proteome</keyword>
<organism evidence="3 4">
    <name type="scientific">Dyadobacter linearis</name>
    <dbReference type="NCBI Taxonomy" id="2823330"/>
    <lineage>
        <taxon>Bacteria</taxon>
        <taxon>Pseudomonadati</taxon>
        <taxon>Bacteroidota</taxon>
        <taxon>Cytophagia</taxon>
        <taxon>Cytophagales</taxon>
        <taxon>Spirosomataceae</taxon>
        <taxon>Dyadobacter</taxon>
    </lineage>
</organism>